<comment type="caution">
    <text evidence="2">The sequence shown here is derived from an EMBL/GenBank/DDBJ whole genome shotgun (WGS) entry which is preliminary data.</text>
</comment>
<dbReference type="InterPro" id="IPR024498">
    <property type="entry name" value="DUF2786"/>
</dbReference>
<evidence type="ECO:0000259" key="1">
    <source>
        <dbReference type="Pfam" id="PF10979"/>
    </source>
</evidence>
<protein>
    <submittedName>
        <fullName evidence="2">DUF2786 domain-containing protein</fullName>
    </submittedName>
</protein>
<dbReference type="Pfam" id="PF10979">
    <property type="entry name" value="DUF2786"/>
    <property type="match status" value="1"/>
</dbReference>
<feature type="domain" description="DUF2786" evidence="1">
    <location>
        <begin position="140"/>
        <end position="178"/>
    </location>
</feature>
<name>A0A934NSJ1_9NOCA</name>
<dbReference type="EMBL" id="JAEMNV010000005">
    <property type="protein sequence ID" value="MBJ8340523.1"/>
    <property type="molecule type" value="Genomic_DNA"/>
</dbReference>
<proteinExistence type="predicted"/>
<evidence type="ECO:0000313" key="2">
    <source>
        <dbReference type="EMBL" id="MBJ8340523.1"/>
    </source>
</evidence>
<dbReference type="Proteomes" id="UP000655868">
    <property type="component" value="Unassembled WGS sequence"/>
</dbReference>
<dbReference type="AlphaFoldDB" id="A0A934NSJ1"/>
<gene>
    <name evidence="2" type="ORF">JGU71_16655</name>
</gene>
<evidence type="ECO:0000313" key="3">
    <source>
        <dbReference type="Proteomes" id="UP000655868"/>
    </source>
</evidence>
<organism evidence="2 3">
    <name type="scientific">Antrihabitans stalagmiti</name>
    <dbReference type="NCBI Taxonomy" id="2799499"/>
    <lineage>
        <taxon>Bacteria</taxon>
        <taxon>Bacillati</taxon>
        <taxon>Actinomycetota</taxon>
        <taxon>Actinomycetes</taxon>
        <taxon>Mycobacteriales</taxon>
        <taxon>Nocardiaceae</taxon>
        <taxon>Antrihabitans</taxon>
    </lineage>
</organism>
<reference evidence="2" key="1">
    <citation type="submission" date="2020-12" db="EMBL/GenBank/DDBJ databases">
        <title>Antrihabitans popcorni sp. nov. and Antrihabitans auranticaus sp. nov., isolated from a larva cave.</title>
        <authorList>
            <person name="Lee S.D."/>
            <person name="Kim I.S."/>
        </authorList>
    </citation>
    <scope>NUCLEOTIDE SEQUENCE</scope>
    <source>
        <strain evidence="2">YC3-6</strain>
    </source>
</reference>
<sequence>MTNRTSVRGLHSVASPADGTSVLDALAGAYERGWQPADIMHATRRSLGAGEVRLAVWAIRYEAAMSKAEDRAPEQWLRQLRAIAEIEARPGPDGSSSLQRTAVTQLWRYLPRLAPECARPSTWPERRTESTAPRVGVDPKVLARIRALLAKAESTEFAEEAETFTAKAQEFMTKYAITAALLQANADTSAAADVHTRRVHLESPYVKEKALLLSEIASTNRVRTVWFDKLAIATCVGTAIDLEQTELLFTSLLVQVTRAMADAARRAVDSGDSGSVASFRRAFLYGFAVRIGQRLRMTGTSATAQAAAEADVAVSAVLPVLARQSAAVDAEFERLFPATKPTRTAPVDSAGWYAGQAAAERASLRGNDHVEGRRQAG</sequence>
<accession>A0A934NSJ1</accession>
<keyword evidence="3" id="KW-1185">Reference proteome</keyword>
<dbReference type="RefSeq" id="WP_199705410.1">
    <property type="nucleotide sequence ID" value="NZ_JAEMNV010000005.1"/>
</dbReference>